<accession>A0A6J7GN14</accession>
<dbReference type="EMBL" id="CAFBOF010000030">
    <property type="protein sequence ID" value="CAB4982627.1"/>
    <property type="molecule type" value="Genomic_DNA"/>
</dbReference>
<dbReference type="AlphaFoldDB" id="A0A6J7GN14"/>
<dbReference type="PANTHER" id="PTHR43377">
    <property type="entry name" value="BILIVERDIN REDUCTASE A"/>
    <property type="match status" value="1"/>
</dbReference>
<dbReference type="Gene3D" id="3.30.360.10">
    <property type="entry name" value="Dihydrodipicolinate Reductase, domain 2"/>
    <property type="match status" value="1"/>
</dbReference>
<evidence type="ECO:0000313" key="4">
    <source>
        <dbReference type="EMBL" id="CAB4982627.1"/>
    </source>
</evidence>
<gene>
    <name evidence="2" type="ORF">UFOPK2683_00162</name>
    <name evidence="3" type="ORF">UFOPK3605_00748</name>
    <name evidence="4" type="ORF">UFOPK3897_01204</name>
    <name evidence="5" type="ORF">UFOPK4121_01221</name>
</gene>
<reference evidence="3" key="1">
    <citation type="submission" date="2020-05" db="EMBL/GenBank/DDBJ databases">
        <authorList>
            <person name="Chiriac C."/>
            <person name="Salcher M."/>
            <person name="Ghai R."/>
            <person name="Kavagutti S V."/>
        </authorList>
    </citation>
    <scope>NUCLEOTIDE SEQUENCE</scope>
</reference>
<dbReference type="Gene3D" id="3.40.50.720">
    <property type="entry name" value="NAD(P)-binding Rossmann-like Domain"/>
    <property type="match status" value="1"/>
</dbReference>
<organism evidence="3">
    <name type="scientific">freshwater metagenome</name>
    <dbReference type="NCBI Taxonomy" id="449393"/>
    <lineage>
        <taxon>unclassified sequences</taxon>
        <taxon>metagenomes</taxon>
        <taxon>ecological metagenomes</taxon>
    </lineage>
</organism>
<name>A0A6J7GN14_9ZZZZ</name>
<dbReference type="EMBL" id="CAFBMM010000029">
    <property type="protein sequence ID" value="CAB4905740.1"/>
    <property type="molecule type" value="Genomic_DNA"/>
</dbReference>
<evidence type="ECO:0000313" key="2">
    <source>
        <dbReference type="EMBL" id="CAB4713958.1"/>
    </source>
</evidence>
<dbReference type="SUPFAM" id="SSF55347">
    <property type="entry name" value="Glyceraldehyde-3-phosphate dehydrogenase-like, C-terminal domain"/>
    <property type="match status" value="1"/>
</dbReference>
<evidence type="ECO:0000259" key="1">
    <source>
        <dbReference type="Pfam" id="PF01408"/>
    </source>
</evidence>
<dbReference type="PANTHER" id="PTHR43377:SF1">
    <property type="entry name" value="BILIVERDIN REDUCTASE A"/>
    <property type="match status" value="1"/>
</dbReference>
<dbReference type="InterPro" id="IPR000683">
    <property type="entry name" value="Gfo/Idh/MocA-like_OxRdtase_N"/>
</dbReference>
<evidence type="ECO:0000313" key="3">
    <source>
        <dbReference type="EMBL" id="CAB4905740.1"/>
    </source>
</evidence>
<dbReference type="Pfam" id="PF01408">
    <property type="entry name" value="GFO_IDH_MocA"/>
    <property type="match status" value="1"/>
</dbReference>
<dbReference type="EMBL" id="CAEZYK010000005">
    <property type="protein sequence ID" value="CAB4713958.1"/>
    <property type="molecule type" value="Genomic_DNA"/>
</dbReference>
<evidence type="ECO:0000313" key="5">
    <source>
        <dbReference type="EMBL" id="CAB5029476.1"/>
    </source>
</evidence>
<dbReference type="InterPro" id="IPR051450">
    <property type="entry name" value="Gfo/Idh/MocA_Oxidoreductases"/>
</dbReference>
<sequence length="302" mass="32995">MRVLRAGVVGNGRQGHRHARVLESIDGVELVAIVDPKYHSPATSGISSNQRVPTVQSIENLIDIGVDYCVVAVPPLAQTAIALTLAEAKIPALLEKPLGVDLASSLAITAAFESRGLVAAINLIERFNPDLLELRRDFERGTLGRITAITTVRTSSNHKPPNTEIIFDLGVHDFDITMWITGLSYTSVETSVTSIRDRSFANEVLINGIVNDTISTSHSMGYTNMTPERYIEIVASKRTVKIPLVFDPSIHRPEPLELLHQAFRDKILGQEVVIPQLKDAVKSMAVAEAAIKSRENKIAHSI</sequence>
<dbReference type="EMBL" id="CAFBPQ010000044">
    <property type="protein sequence ID" value="CAB5029476.1"/>
    <property type="molecule type" value="Genomic_DNA"/>
</dbReference>
<dbReference type="GO" id="GO:0000166">
    <property type="term" value="F:nucleotide binding"/>
    <property type="evidence" value="ECO:0007669"/>
    <property type="project" value="InterPro"/>
</dbReference>
<feature type="domain" description="Gfo/Idh/MocA-like oxidoreductase N-terminal" evidence="1">
    <location>
        <begin position="4"/>
        <end position="121"/>
    </location>
</feature>
<protein>
    <submittedName>
        <fullName evidence="3">Unannotated protein</fullName>
    </submittedName>
</protein>
<dbReference type="InterPro" id="IPR036291">
    <property type="entry name" value="NAD(P)-bd_dom_sf"/>
</dbReference>
<dbReference type="SUPFAM" id="SSF51735">
    <property type="entry name" value="NAD(P)-binding Rossmann-fold domains"/>
    <property type="match status" value="1"/>
</dbReference>
<proteinExistence type="predicted"/>